<gene>
    <name evidence="2" type="ORF">QGM71_06240</name>
</gene>
<feature type="compositionally biased region" description="Basic residues" evidence="1">
    <location>
        <begin position="1"/>
        <end position="12"/>
    </location>
</feature>
<dbReference type="Proteomes" id="UP001335737">
    <property type="component" value="Unassembled WGS sequence"/>
</dbReference>
<accession>A0ABU6KD96</accession>
<keyword evidence="3" id="KW-1185">Reference proteome</keyword>
<proteinExistence type="predicted"/>
<dbReference type="EMBL" id="JARZFX010000002">
    <property type="protein sequence ID" value="MEC5423098.1"/>
    <property type="molecule type" value="Genomic_DNA"/>
</dbReference>
<protein>
    <submittedName>
        <fullName evidence="2">Uncharacterized protein</fullName>
    </submittedName>
</protein>
<organism evidence="2 3">
    <name type="scientific">Virgibacillus tibetensis</name>
    <dbReference type="NCBI Taxonomy" id="3042313"/>
    <lineage>
        <taxon>Bacteria</taxon>
        <taxon>Bacillati</taxon>
        <taxon>Bacillota</taxon>
        <taxon>Bacilli</taxon>
        <taxon>Bacillales</taxon>
        <taxon>Bacillaceae</taxon>
        <taxon>Virgibacillus</taxon>
    </lineage>
</organism>
<feature type="region of interest" description="Disordered" evidence="1">
    <location>
        <begin position="1"/>
        <end position="20"/>
    </location>
</feature>
<evidence type="ECO:0000313" key="3">
    <source>
        <dbReference type="Proteomes" id="UP001335737"/>
    </source>
</evidence>
<evidence type="ECO:0000256" key="1">
    <source>
        <dbReference type="SAM" id="MobiDB-lite"/>
    </source>
</evidence>
<reference evidence="2 3" key="1">
    <citation type="journal article" date="2024" name="Int. J. Syst. Evol. Microbiol.">
        <title>Virgibacillus tibetensis sp. nov., isolated from salt lake on the Tibetan Plateau of China.</title>
        <authorList>
            <person name="Phurbu D."/>
            <person name="Liu Z.-X."/>
            <person name="Wang R."/>
            <person name="Zheng Y.-Y."/>
            <person name="Liu H.-C."/>
            <person name="Zhou Y.-G."/>
            <person name="Yu Y.-J."/>
            <person name="Li A.-H."/>
        </authorList>
    </citation>
    <scope>NUCLEOTIDE SEQUENCE [LARGE SCALE GENOMIC DNA]</scope>
    <source>
        <strain evidence="2 3">C22-A2</strain>
    </source>
</reference>
<name>A0ABU6KD96_9BACI</name>
<evidence type="ECO:0000313" key="2">
    <source>
        <dbReference type="EMBL" id="MEC5423098.1"/>
    </source>
</evidence>
<comment type="caution">
    <text evidence="2">The sequence shown here is derived from an EMBL/GenBank/DDBJ whole genome shotgun (WGS) entry which is preliminary data.</text>
</comment>
<sequence>MRYKKTVKRKAGSKSIGKLQPSRILDNTPSELFQVIMHRLV</sequence>